<gene>
    <name evidence="1" type="ORF">MSG28_005075</name>
</gene>
<evidence type="ECO:0000313" key="2">
    <source>
        <dbReference type="Proteomes" id="UP001064048"/>
    </source>
</evidence>
<organism evidence="1 2">
    <name type="scientific">Choristoneura fumiferana</name>
    <name type="common">Spruce budworm moth</name>
    <name type="synonym">Archips fumiferana</name>
    <dbReference type="NCBI Taxonomy" id="7141"/>
    <lineage>
        <taxon>Eukaryota</taxon>
        <taxon>Metazoa</taxon>
        <taxon>Ecdysozoa</taxon>
        <taxon>Arthropoda</taxon>
        <taxon>Hexapoda</taxon>
        <taxon>Insecta</taxon>
        <taxon>Pterygota</taxon>
        <taxon>Neoptera</taxon>
        <taxon>Endopterygota</taxon>
        <taxon>Lepidoptera</taxon>
        <taxon>Glossata</taxon>
        <taxon>Ditrysia</taxon>
        <taxon>Tortricoidea</taxon>
        <taxon>Tortricidae</taxon>
        <taxon>Tortricinae</taxon>
        <taxon>Choristoneura</taxon>
    </lineage>
</organism>
<name>A0ACC0JPV4_CHOFU</name>
<accession>A0ACC0JPV4</accession>
<keyword evidence="2" id="KW-1185">Reference proteome</keyword>
<comment type="caution">
    <text evidence="1">The sequence shown here is derived from an EMBL/GenBank/DDBJ whole genome shotgun (WGS) entry which is preliminary data.</text>
</comment>
<sequence>MAGVLFIVNIPRKEHEEDLKKAKSSKLVVEKEKYEKASKLIRELKTNKRFGNIKSSFESFRGERGLSKCKSSECVHESGDFGLLKSKSDNVLNESYKLGLSVERQLKDKSWDIKQMMKRRKKLRITQPASMTDISGAFHRDTPLESILSEVITRLNIVNNATWTTTEENKHWQVLFSLDSCYECEELLQVLRNLGIGSRYNSSISVIPCTLYFRASNDEIEHYENDTEGLQSEEDSAWARFSSTVRARANLAQVLHDVRTDAALTFDWLFLLIVAAFVAAIGLVENSTVILVASMLISPLMGPITAGTLGTAVRDRSLQQLGVLHELLGLFLALVIGFIFGLAVCAVDGRYGVGEWPTYEMMTRCEIRSLWVGVLVAIPSGAGVALSVLGENTASLVGVAISASLLPPAVNAGLLWAMAIVQLIFADDQAHFTGVVTTSYYSSDQPTELAVLGTVSLCLTLVNIACIFVAGVAVYKEIKEPVHPPIIQSDTVTYRRETPAIRRMRAQHIETYCLQKDQFTSMPNNFEANLQDGRHIFNSIENLPLKSDITDTRISNNIEKENFYNKERITDLDNILQELLCKLEINHVAWLSDKVGNYFEVIFPLPTGDKCETMLHCLTQLGIGVRWQSIVSVLPCSVVHSAIENEEYDEDTIVRKSEEAKRWRNFVESIRSKLTVKQVVDGVRGGGELSFDYLTLIITADSLAALGLVENNASNIVAAMLVSPLMGPVMSITFGTIIADWSLVRSGFESLILGMFFSLVFGFIFGLILGSTDMPWGFGDWPTEEMKSRGNVRALWMGVLWALTSGTGVALALLQGSAGPLIGIAISASLLPPVVNCGLYWALACIWLLNPGVKIPHIKGEAYTGNSSYQPLYHDYLPIEFAVNGKLVLEDLNQGSDEEIKEKLESAVQEALDDETYRKVKRMSYQSHNADEVFRTIGMQCRTPVSLRSSRRSSIASPRSSFKQATAKKDEIAALDKLLTSLLGTRDNRTRSFRSHRGTPRSSHLPVISRLTNNRRSESWPEKIFENSVSRVVTEAFLAEAEADAEARSFTSAGAEANGGGCGDKLTLDRQAMKDRSTSHLRIYVGGITENATIDDLYERFIQYGQINGIVVNRNFGFVQFDTEASAKLAIADADGSVFQGKNINVRISQSNPDKARVTEVVVVQPEVPPAVALTDNIPVDDDDGGEEPYDNYGNYIGDKGGNNYRDDDYEDNSYSNHSWNEGRGGQRGRGRGRGRGARGRGAPGFRDRSPLGGRGDWPEPRGFDRDIRDRYKPSMPDYPRAVPVNERNDCEIIVVSKALTEYAEYIEGRLKRLGIVVDLLFPMEDVPIGKVLGNIASRGCLYAILVMPLNQENRSLTLTILHGLPQEHRNMPLEDALQLLSRNFQEVQRGGPSGREAVYALLGQLADGRSLTGLQYDKVIEYLQERKEQQIKIELGEPLPAASSKTQVDLQQRILNILNDKKAVVAPEPVPAAPAAPAAPAQSKLLNDPTVRKALDSILQKFT</sequence>
<proteinExistence type="predicted"/>
<protein>
    <submittedName>
        <fullName evidence="1">Uncharacterized protein</fullName>
    </submittedName>
</protein>
<evidence type="ECO:0000313" key="1">
    <source>
        <dbReference type="EMBL" id="KAI8426123.1"/>
    </source>
</evidence>
<reference evidence="1 2" key="1">
    <citation type="journal article" date="2022" name="Genome Biol. Evol.">
        <title>The Spruce Budworm Genome: Reconstructing the Evolutionary History of Antifreeze Proteins.</title>
        <authorList>
            <person name="Beliveau C."/>
            <person name="Gagne P."/>
            <person name="Picq S."/>
            <person name="Vernygora O."/>
            <person name="Keeling C.I."/>
            <person name="Pinkney K."/>
            <person name="Doucet D."/>
            <person name="Wen F."/>
            <person name="Johnston J.S."/>
            <person name="Maaroufi H."/>
            <person name="Boyle B."/>
            <person name="Laroche J."/>
            <person name="Dewar K."/>
            <person name="Juretic N."/>
            <person name="Blackburn G."/>
            <person name="Nisole A."/>
            <person name="Brunet B."/>
            <person name="Brandao M."/>
            <person name="Lumley L."/>
            <person name="Duan J."/>
            <person name="Quan G."/>
            <person name="Lucarotti C.J."/>
            <person name="Roe A.D."/>
            <person name="Sperling F.A.H."/>
            <person name="Levesque R.C."/>
            <person name="Cusson M."/>
        </authorList>
    </citation>
    <scope>NUCLEOTIDE SEQUENCE [LARGE SCALE GENOMIC DNA]</scope>
    <source>
        <strain evidence="1">Glfc:IPQL:Cfum</strain>
    </source>
</reference>
<dbReference type="Proteomes" id="UP001064048">
    <property type="component" value="Chromosome 8"/>
</dbReference>
<dbReference type="EMBL" id="CM046108">
    <property type="protein sequence ID" value="KAI8426123.1"/>
    <property type="molecule type" value="Genomic_DNA"/>
</dbReference>